<evidence type="ECO:0000256" key="3">
    <source>
        <dbReference type="ARBA" id="ARBA00022989"/>
    </source>
</evidence>
<gene>
    <name evidence="7" type="ORF">M983_2873</name>
</gene>
<dbReference type="PANTHER" id="PTHR23514">
    <property type="entry name" value="BYPASS OF STOP CODON PROTEIN 6"/>
    <property type="match status" value="1"/>
</dbReference>
<dbReference type="GO" id="GO:0022857">
    <property type="term" value="F:transmembrane transporter activity"/>
    <property type="evidence" value="ECO:0007669"/>
    <property type="project" value="InterPro"/>
</dbReference>
<dbReference type="RefSeq" id="WP_066752487.1">
    <property type="nucleotide sequence ID" value="NZ_LXEN01000146.1"/>
</dbReference>
<reference evidence="7 8" key="1">
    <citation type="submission" date="2016-04" db="EMBL/GenBank/DDBJ databases">
        <title>ATOL: Assembling a taxonomically balanced genome-scale reconstruction of the evolutionary history of the Enterobacteriaceae.</title>
        <authorList>
            <person name="Plunkett G.III."/>
            <person name="Neeno-Eckwall E.C."/>
            <person name="Glasner J.D."/>
            <person name="Perna N.T."/>
        </authorList>
    </citation>
    <scope>NUCLEOTIDE SEQUENCE [LARGE SCALE GENOMIC DNA]</scope>
    <source>
        <strain evidence="7 8">ATCC 19692</strain>
    </source>
</reference>
<dbReference type="AlphaFoldDB" id="A0A198FEJ8"/>
<dbReference type="PROSITE" id="PS50850">
    <property type="entry name" value="MFS"/>
    <property type="match status" value="1"/>
</dbReference>
<dbReference type="InterPro" id="IPR051788">
    <property type="entry name" value="MFS_Transporter"/>
</dbReference>
<dbReference type="Pfam" id="PF07690">
    <property type="entry name" value="MFS_1"/>
    <property type="match status" value="1"/>
</dbReference>
<feature type="transmembrane region" description="Helical" evidence="5">
    <location>
        <begin position="142"/>
        <end position="163"/>
    </location>
</feature>
<evidence type="ECO:0000256" key="1">
    <source>
        <dbReference type="ARBA" id="ARBA00004141"/>
    </source>
</evidence>
<dbReference type="InterPro" id="IPR036259">
    <property type="entry name" value="MFS_trans_sf"/>
</dbReference>
<dbReference type="Proteomes" id="UP000094023">
    <property type="component" value="Unassembled WGS sequence"/>
</dbReference>
<protein>
    <submittedName>
        <fullName evidence="7">Putative transport protein</fullName>
    </submittedName>
</protein>
<dbReference type="InterPro" id="IPR011701">
    <property type="entry name" value="MFS"/>
</dbReference>
<feature type="transmembrane region" description="Helical" evidence="5">
    <location>
        <begin position="359"/>
        <end position="378"/>
    </location>
</feature>
<name>A0A198FEJ8_9GAMM</name>
<keyword evidence="4 5" id="KW-0472">Membrane</keyword>
<keyword evidence="2 5" id="KW-0812">Transmembrane</keyword>
<dbReference type="PATRIC" id="fig|1354337.4.peg.2957"/>
<feature type="transmembrane region" description="Helical" evidence="5">
    <location>
        <begin position="101"/>
        <end position="121"/>
    </location>
</feature>
<feature type="transmembrane region" description="Helical" evidence="5">
    <location>
        <begin position="330"/>
        <end position="353"/>
    </location>
</feature>
<feature type="transmembrane region" description="Helical" evidence="5">
    <location>
        <begin position="169"/>
        <end position="188"/>
    </location>
</feature>
<evidence type="ECO:0000256" key="4">
    <source>
        <dbReference type="ARBA" id="ARBA00023136"/>
    </source>
</evidence>
<evidence type="ECO:0000313" key="8">
    <source>
        <dbReference type="Proteomes" id="UP000094023"/>
    </source>
</evidence>
<dbReference type="CDD" id="cd17393">
    <property type="entry name" value="MFS_MosC_like"/>
    <property type="match status" value="1"/>
</dbReference>
<evidence type="ECO:0000256" key="2">
    <source>
        <dbReference type="ARBA" id="ARBA00022692"/>
    </source>
</evidence>
<dbReference type="SUPFAM" id="SSF103473">
    <property type="entry name" value="MFS general substrate transporter"/>
    <property type="match status" value="1"/>
</dbReference>
<feature type="transmembrane region" description="Helical" evidence="5">
    <location>
        <begin position="299"/>
        <end position="318"/>
    </location>
</feature>
<dbReference type="EMBL" id="LXEN01000146">
    <property type="protein sequence ID" value="OAT22824.1"/>
    <property type="molecule type" value="Genomic_DNA"/>
</dbReference>
<feature type="transmembrane region" description="Helical" evidence="5">
    <location>
        <begin position="200"/>
        <end position="219"/>
    </location>
</feature>
<feature type="domain" description="Major facilitator superfamily (MFS) profile" evidence="6">
    <location>
        <begin position="13"/>
        <end position="380"/>
    </location>
</feature>
<comment type="caution">
    <text evidence="7">The sequence shown here is derived from an EMBL/GenBank/DDBJ whole genome shotgun (WGS) entry which is preliminary data.</text>
</comment>
<organism evidence="7 8">
    <name type="scientific">Proteus myxofaciens ATCC 19692</name>
    <dbReference type="NCBI Taxonomy" id="1354337"/>
    <lineage>
        <taxon>Bacteria</taxon>
        <taxon>Pseudomonadati</taxon>
        <taxon>Pseudomonadota</taxon>
        <taxon>Gammaproteobacteria</taxon>
        <taxon>Enterobacterales</taxon>
        <taxon>Morganellaceae</taxon>
        <taxon>Proteus</taxon>
    </lineage>
</organism>
<feature type="transmembrane region" description="Helical" evidence="5">
    <location>
        <begin position="239"/>
        <end position="260"/>
    </location>
</feature>
<dbReference type="PANTHER" id="PTHR23514:SF13">
    <property type="entry name" value="INNER MEMBRANE PROTEIN YBJJ"/>
    <property type="match status" value="1"/>
</dbReference>
<proteinExistence type="predicted"/>
<dbReference type="OrthoDB" id="9810941at2"/>
<accession>A0A198FEJ8</accession>
<dbReference type="GO" id="GO:0016020">
    <property type="term" value="C:membrane"/>
    <property type="evidence" value="ECO:0007669"/>
    <property type="project" value="UniProtKB-SubCell"/>
</dbReference>
<comment type="subcellular location">
    <subcellularLocation>
        <location evidence="1">Membrane</location>
        <topology evidence="1">Multi-pass membrane protein</topology>
    </subcellularLocation>
</comment>
<feature type="transmembrane region" description="Helical" evidence="5">
    <location>
        <begin position="12"/>
        <end position="35"/>
    </location>
</feature>
<evidence type="ECO:0000313" key="7">
    <source>
        <dbReference type="EMBL" id="OAT22824.1"/>
    </source>
</evidence>
<dbReference type="Gene3D" id="1.20.1250.20">
    <property type="entry name" value="MFS general substrate transporter like domains"/>
    <property type="match status" value="2"/>
</dbReference>
<evidence type="ECO:0000259" key="6">
    <source>
        <dbReference type="PROSITE" id="PS50850"/>
    </source>
</evidence>
<evidence type="ECO:0000256" key="5">
    <source>
        <dbReference type="SAM" id="Phobius"/>
    </source>
</evidence>
<sequence length="380" mass="40119">MIENNTSHRVPRAIISTRIAFFIAGLSLATWAPLIPLAKLRMMADNGTMGMVMLAFGIGSLLMMPLSGSLASRYGCRVVFNLATLIMLILLPALATLDTPLALASALFVFGCGIGAMDVVANIHAVQVEKLVGRPVMSGFHALFSIGGIVGSGVVSMLIIYGLTPLLTVSIIMILVLVLLLISFKGMLTNSEPDDSPFFAIPKGIVIVLGFLCFVAYIMEGSMLDWSGILLTSNNSVSANFAGIGYTIFAISMTIGRLLGDRLIKFFGRFNVFLFSSLIATIGIGVVVGWTHLFTMTSGFFLIGAGLSNIVPILFSAAGRQTAMPTTLAVAAISSIGYSGILLGPAFIGAIAYQYSLTTAFIVVSVLSLSLPLCSHLIKK</sequence>
<feature type="transmembrane region" description="Helical" evidence="5">
    <location>
        <begin position="47"/>
        <end position="66"/>
    </location>
</feature>
<dbReference type="InterPro" id="IPR020846">
    <property type="entry name" value="MFS_dom"/>
</dbReference>
<keyword evidence="3 5" id="KW-1133">Transmembrane helix</keyword>
<dbReference type="STRING" id="1354337.M983_2873"/>
<feature type="transmembrane region" description="Helical" evidence="5">
    <location>
        <begin position="78"/>
        <end position="95"/>
    </location>
</feature>
<keyword evidence="8" id="KW-1185">Reference proteome</keyword>
<feature type="transmembrane region" description="Helical" evidence="5">
    <location>
        <begin position="272"/>
        <end position="293"/>
    </location>
</feature>